<evidence type="ECO:0000256" key="8">
    <source>
        <dbReference type="ARBA" id="ARBA00023054"/>
    </source>
</evidence>
<dbReference type="GO" id="GO:0000139">
    <property type="term" value="C:Golgi membrane"/>
    <property type="evidence" value="ECO:0007669"/>
    <property type="project" value="UniProtKB-SubCell"/>
</dbReference>
<dbReference type="GO" id="GO:0048278">
    <property type="term" value="P:vesicle docking"/>
    <property type="evidence" value="ECO:0007669"/>
    <property type="project" value="TreeGrafter"/>
</dbReference>
<reference evidence="12 13" key="1">
    <citation type="journal article" date="2015" name="Plant Cell">
        <title>Oil accumulation by the oleaginous diatom Fistulifera solaris as revealed by the genome and transcriptome.</title>
        <authorList>
            <person name="Tanaka T."/>
            <person name="Maeda Y."/>
            <person name="Veluchamy A."/>
            <person name="Tanaka M."/>
            <person name="Abida H."/>
            <person name="Marechal E."/>
            <person name="Bowler C."/>
            <person name="Muto M."/>
            <person name="Sunaga Y."/>
            <person name="Tanaka M."/>
            <person name="Yoshino T."/>
            <person name="Taniguchi T."/>
            <person name="Fukuda Y."/>
            <person name="Nemoto M."/>
            <person name="Matsumoto M."/>
            <person name="Wong P.S."/>
            <person name="Aburatani S."/>
            <person name="Fujibuchi W."/>
        </authorList>
    </citation>
    <scope>NUCLEOTIDE SEQUENCE [LARGE SCALE GENOMIC DNA]</scope>
    <source>
        <strain evidence="12 13">JPCC DA0580</strain>
    </source>
</reference>
<evidence type="ECO:0000259" key="11">
    <source>
        <dbReference type="PROSITE" id="PS50192"/>
    </source>
</evidence>
<dbReference type="PANTHER" id="PTHR19957">
    <property type="entry name" value="SYNTAXIN"/>
    <property type="match status" value="1"/>
</dbReference>
<dbReference type="SUPFAM" id="SSF47661">
    <property type="entry name" value="t-snare proteins"/>
    <property type="match status" value="1"/>
</dbReference>
<keyword evidence="8" id="KW-0175">Coiled coil</keyword>
<name>A0A1Z5JTU9_FISSO</name>
<dbReference type="InterPro" id="IPR006012">
    <property type="entry name" value="Syntaxin/epimorphin_CS"/>
</dbReference>
<evidence type="ECO:0000256" key="5">
    <source>
        <dbReference type="ARBA" id="ARBA00022927"/>
    </source>
</evidence>
<dbReference type="PANTHER" id="PTHR19957:SF83">
    <property type="entry name" value="SYNTAXIN-16"/>
    <property type="match status" value="1"/>
</dbReference>
<evidence type="ECO:0000256" key="4">
    <source>
        <dbReference type="ARBA" id="ARBA00022692"/>
    </source>
</evidence>
<comment type="similarity">
    <text evidence="2">Belongs to the syntaxin family.</text>
</comment>
<accession>A0A1Z5JTU9</accession>
<proteinExistence type="inferred from homology"/>
<dbReference type="Proteomes" id="UP000198406">
    <property type="component" value="Unassembled WGS sequence"/>
</dbReference>
<gene>
    <name evidence="12" type="ORF">FisN_10Lh040</name>
</gene>
<dbReference type="FunFam" id="1.20.5.110:FF:000081">
    <property type="entry name" value="Syntaxin 16"/>
    <property type="match status" value="1"/>
</dbReference>
<evidence type="ECO:0000256" key="7">
    <source>
        <dbReference type="ARBA" id="ARBA00023034"/>
    </source>
</evidence>
<dbReference type="CDD" id="cd15845">
    <property type="entry name" value="SNARE_syntaxin16"/>
    <property type="match status" value="1"/>
</dbReference>
<dbReference type="FunCoup" id="A0A1Z5JTU9">
    <property type="interactions" value="463"/>
</dbReference>
<keyword evidence="7" id="KW-0333">Golgi apparatus</keyword>
<protein>
    <submittedName>
        <fullName evidence="12">Syntaxin 16</fullName>
    </submittedName>
</protein>
<evidence type="ECO:0000256" key="9">
    <source>
        <dbReference type="ARBA" id="ARBA00023136"/>
    </source>
</evidence>
<dbReference type="GO" id="GO:0006906">
    <property type="term" value="P:vesicle fusion"/>
    <property type="evidence" value="ECO:0007669"/>
    <property type="project" value="TreeGrafter"/>
</dbReference>
<dbReference type="InParanoid" id="A0A1Z5JTU9"/>
<evidence type="ECO:0000256" key="10">
    <source>
        <dbReference type="SAM" id="Phobius"/>
    </source>
</evidence>
<dbReference type="Pfam" id="PF05739">
    <property type="entry name" value="SNARE"/>
    <property type="match status" value="1"/>
</dbReference>
<dbReference type="InterPro" id="IPR045242">
    <property type="entry name" value="Syntaxin"/>
</dbReference>
<comment type="caution">
    <text evidence="12">The sequence shown here is derived from an EMBL/GenBank/DDBJ whole genome shotgun (WGS) entry which is preliminary data.</text>
</comment>
<dbReference type="AlphaFoldDB" id="A0A1Z5JTU9"/>
<dbReference type="InterPro" id="IPR010989">
    <property type="entry name" value="SNARE"/>
</dbReference>
<dbReference type="EMBL" id="BDSP01000114">
    <property type="protein sequence ID" value="GAX17191.1"/>
    <property type="molecule type" value="Genomic_DNA"/>
</dbReference>
<dbReference type="PROSITE" id="PS00914">
    <property type="entry name" value="SYNTAXIN"/>
    <property type="match status" value="1"/>
</dbReference>
<dbReference type="SMART" id="SM00397">
    <property type="entry name" value="t_SNARE"/>
    <property type="match status" value="1"/>
</dbReference>
<keyword evidence="3" id="KW-0813">Transport</keyword>
<keyword evidence="9 10" id="KW-0472">Membrane</keyword>
<feature type="domain" description="T-SNARE coiled-coil homology" evidence="11">
    <location>
        <begin position="208"/>
        <end position="270"/>
    </location>
</feature>
<dbReference type="GO" id="GO:0000149">
    <property type="term" value="F:SNARE binding"/>
    <property type="evidence" value="ECO:0007669"/>
    <property type="project" value="TreeGrafter"/>
</dbReference>
<keyword evidence="5" id="KW-0653">Protein transport</keyword>
<evidence type="ECO:0000313" key="13">
    <source>
        <dbReference type="Proteomes" id="UP000198406"/>
    </source>
</evidence>
<organism evidence="12 13">
    <name type="scientific">Fistulifera solaris</name>
    <name type="common">Oleaginous diatom</name>
    <dbReference type="NCBI Taxonomy" id="1519565"/>
    <lineage>
        <taxon>Eukaryota</taxon>
        <taxon>Sar</taxon>
        <taxon>Stramenopiles</taxon>
        <taxon>Ochrophyta</taxon>
        <taxon>Bacillariophyta</taxon>
        <taxon>Bacillariophyceae</taxon>
        <taxon>Bacillariophycidae</taxon>
        <taxon>Naviculales</taxon>
        <taxon>Naviculaceae</taxon>
        <taxon>Fistulifera</taxon>
    </lineage>
</organism>
<keyword evidence="6 10" id="KW-1133">Transmembrane helix</keyword>
<evidence type="ECO:0000256" key="1">
    <source>
        <dbReference type="ARBA" id="ARBA00004409"/>
    </source>
</evidence>
<evidence type="ECO:0000313" key="12">
    <source>
        <dbReference type="EMBL" id="GAX17191.1"/>
    </source>
</evidence>
<evidence type="ECO:0000256" key="3">
    <source>
        <dbReference type="ARBA" id="ARBA00022448"/>
    </source>
</evidence>
<sequence>MASRDLTSAFLERRSAVMRKRTLGGSPSKADNSYKKLTAGGHDLMLAEEGIQMTAMGQTPAWVNDVQAVEGCLTEISSMMEQLKSMHAQRVGSVFGKDLQNMEGKIERYTQDLTDQFRYAERLLQKVGMATRRVGGEEAMVGTNVQRSLAKRLQEQSLAFRQSQRKYLAEVQIQKNGGLAPDLGGLDLGAESGDFFTTQQMAVVDDLTAAVHSRDQEIVKIAQSIEELGTIFKELAVLVIDQGTILDRIDYNMEAVVEHTKTGIKQLEKAEKHQKSARPMRCIICLSITIFILLFILVLKHRPRRGWL</sequence>
<dbReference type="PROSITE" id="PS50192">
    <property type="entry name" value="T_SNARE"/>
    <property type="match status" value="1"/>
</dbReference>
<dbReference type="Gene3D" id="1.20.58.70">
    <property type="match status" value="1"/>
</dbReference>
<dbReference type="GO" id="GO:0006886">
    <property type="term" value="P:intracellular protein transport"/>
    <property type="evidence" value="ECO:0007669"/>
    <property type="project" value="InterPro"/>
</dbReference>
<evidence type="ECO:0000256" key="6">
    <source>
        <dbReference type="ARBA" id="ARBA00022989"/>
    </source>
</evidence>
<keyword evidence="13" id="KW-1185">Reference proteome</keyword>
<comment type="subcellular location">
    <subcellularLocation>
        <location evidence="1">Golgi apparatus membrane</location>
        <topology evidence="1">Single-pass type IV membrane protein</topology>
    </subcellularLocation>
</comment>
<keyword evidence="4 10" id="KW-0812">Transmembrane</keyword>
<evidence type="ECO:0000256" key="2">
    <source>
        <dbReference type="ARBA" id="ARBA00009063"/>
    </source>
</evidence>
<dbReference type="GO" id="GO:0005484">
    <property type="term" value="F:SNAP receptor activity"/>
    <property type="evidence" value="ECO:0007669"/>
    <property type="project" value="InterPro"/>
</dbReference>
<dbReference type="OrthoDB" id="10251371at2759"/>
<dbReference type="GO" id="GO:0031201">
    <property type="term" value="C:SNARE complex"/>
    <property type="evidence" value="ECO:0007669"/>
    <property type="project" value="TreeGrafter"/>
</dbReference>
<feature type="transmembrane region" description="Helical" evidence="10">
    <location>
        <begin position="282"/>
        <end position="299"/>
    </location>
</feature>
<dbReference type="InterPro" id="IPR000727">
    <property type="entry name" value="T_SNARE_dom"/>
</dbReference>